<proteinExistence type="predicted"/>
<evidence type="ECO:0000256" key="5">
    <source>
        <dbReference type="ARBA" id="ARBA00022840"/>
    </source>
</evidence>
<evidence type="ECO:0000256" key="6">
    <source>
        <dbReference type="PROSITE-ProRule" id="PRU10141"/>
    </source>
</evidence>
<dbReference type="GO" id="GO:0005886">
    <property type="term" value="C:plasma membrane"/>
    <property type="evidence" value="ECO:0007669"/>
    <property type="project" value="TreeGrafter"/>
</dbReference>
<dbReference type="InterPro" id="IPR011009">
    <property type="entry name" value="Kinase-like_dom_sf"/>
</dbReference>
<dbReference type="InterPro" id="IPR017441">
    <property type="entry name" value="Protein_kinase_ATP_BS"/>
</dbReference>
<sequence length="198" mass="21891">MTGLLFDTAKQNEDEVGFSFTNSLKSIKGSFKEKINAENVDLHVFDLSTLTTATDNFSHLNKLGVGGFGTVYKGKLLNGQEIAVKRLSQSSGQGMQEFKNEVWDLWKQEKPLLVVDSSLGDTFNAQEVLLCIHVGILCVQELAVDRPTMTDVAFMLSNHETVLPSPNQPAFIFKQLNHGRDHDVGSVNDEAITILHAR</sequence>
<dbReference type="Proteomes" id="UP001206925">
    <property type="component" value="Unassembled WGS sequence"/>
</dbReference>
<dbReference type="GO" id="GO:0005524">
    <property type="term" value="F:ATP binding"/>
    <property type="evidence" value="ECO:0007669"/>
    <property type="project" value="UniProtKB-UniRule"/>
</dbReference>
<keyword evidence="1" id="KW-0723">Serine/threonine-protein kinase</keyword>
<name>A0AAD5BXS6_AMBAR</name>
<dbReference type="EMBL" id="JAMZMK010010399">
    <property type="protein sequence ID" value="KAI7731703.1"/>
    <property type="molecule type" value="Genomic_DNA"/>
</dbReference>
<dbReference type="PANTHER" id="PTHR27002">
    <property type="entry name" value="RECEPTOR-LIKE SERINE/THREONINE-PROTEIN KINASE SD1-8"/>
    <property type="match status" value="1"/>
</dbReference>
<evidence type="ECO:0000256" key="2">
    <source>
        <dbReference type="ARBA" id="ARBA00022679"/>
    </source>
</evidence>
<keyword evidence="8" id="KW-1185">Reference proteome</keyword>
<organism evidence="7 8">
    <name type="scientific">Ambrosia artemisiifolia</name>
    <name type="common">Common ragweed</name>
    <dbReference type="NCBI Taxonomy" id="4212"/>
    <lineage>
        <taxon>Eukaryota</taxon>
        <taxon>Viridiplantae</taxon>
        <taxon>Streptophyta</taxon>
        <taxon>Embryophyta</taxon>
        <taxon>Tracheophyta</taxon>
        <taxon>Spermatophyta</taxon>
        <taxon>Magnoliopsida</taxon>
        <taxon>eudicotyledons</taxon>
        <taxon>Gunneridae</taxon>
        <taxon>Pentapetalae</taxon>
        <taxon>asterids</taxon>
        <taxon>campanulids</taxon>
        <taxon>Asterales</taxon>
        <taxon>Asteraceae</taxon>
        <taxon>Asteroideae</taxon>
        <taxon>Heliantheae alliance</taxon>
        <taxon>Heliantheae</taxon>
        <taxon>Ambrosia</taxon>
    </lineage>
</organism>
<dbReference type="SUPFAM" id="SSF56112">
    <property type="entry name" value="Protein kinase-like (PK-like)"/>
    <property type="match status" value="1"/>
</dbReference>
<gene>
    <name evidence="7" type="ORF">M8C21_025236</name>
</gene>
<keyword evidence="4" id="KW-0418">Kinase</keyword>
<evidence type="ECO:0000256" key="4">
    <source>
        <dbReference type="ARBA" id="ARBA00022777"/>
    </source>
</evidence>
<keyword evidence="2" id="KW-0808">Transferase</keyword>
<keyword evidence="3 6" id="KW-0547">Nucleotide-binding</keyword>
<evidence type="ECO:0000313" key="8">
    <source>
        <dbReference type="Proteomes" id="UP001206925"/>
    </source>
</evidence>
<feature type="binding site" evidence="6">
    <location>
        <position position="85"/>
    </location>
    <ligand>
        <name>ATP</name>
        <dbReference type="ChEBI" id="CHEBI:30616"/>
    </ligand>
</feature>
<dbReference type="AlphaFoldDB" id="A0AAD5BXS6"/>
<evidence type="ECO:0000313" key="7">
    <source>
        <dbReference type="EMBL" id="KAI7731703.1"/>
    </source>
</evidence>
<reference evidence="7" key="1">
    <citation type="submission" date="2022-06" db="EMBL/GenBank/DDBJ databases">
        <title>Uncovering the hologenomic basis of an extraordinary plant invasion.</title>
        <authorList>
            <person name="Bieker V.C."/>
            <person name="Martin M.D."/>
            <person name="Gilbert T."/>
            <person name="Hodgins K."/>
            <person name="Battlay P."/>
            <person name="Petersen B."/>
            <person name="Wilson J."/>
        </authorList>
    </citation>
    <scope>NUCLEOTIDE SEQUENCE</scope>
    <source>
        <strain evidence="7">AA19_3_7</strain>
        <tissue evidence="7">Leaf</tissue>
    </source>
</reference>
<evidence type="ECO:0000256" key="1">
    <source>
        <dbReference type="ARBA" id="ARBA00022527"/>
    </source>
</evidence>
<accession>A0AAD5BXS6</accession>
<protein>
    <submittedName>
        <fullName evidence="7">Uncharacterized protein</fullName>
    </submittedName>
</protein>
<dbReference type="GO" id="GO:0004674">
    <property type="term" value="F:protein serine/threonine kinase activity"/>
    <property type="evidence" value="ECO:0007669"/>
    <property type="project" value="UniProtKB-KW"/>
</dbReference>
<dbReference type="PANTHER" id="PTHR27002:SF932">
    <property type="entry name" value="RECEPTOR-LIKE SERINE_THREONINE-PROTEIN KINASE"/>
    <property type="match status" value="1"/>
</dbReference>
<dbReference type="Gene3D" id="3.30.200.20">
    <property type="entry name" value="Phosphorylase Kinase, domain 1"/>
    <property type="match status" value="1"/>
</dbReference>
<comment type="caution">
    <text evidence="7">The sequence shown here is derived from an EMBL/GenBank/DDBJ whole genome shotgun (WGS) entry which is preliminary data.</text>
</comment>
<dbReference type="PROSITE" id="PS00107">
    <property type="entry name" value="PROTEIN_KINASE_ATP"/>
    <property type="match status" value="1"/>
</dbReference>
<evidence type="ECO:0000256" key="3">
    <source>
        <dbReference type="ARBA" id="ARBA00022741"/>
    </source>
</evidence>
<keyword evidence="5 6" id="KW-0067">ATP-binding</keyword>